<feature type="domain" description="Amidase" evidence="1">
    <location>
        <begin position="15"/>
        <end position="448"/>
    </location>
</feature>
<keyword evidence="3" id="KW-1185">Reference proteome</keyword>
<dbReference type="Proteomes" id="UP001589698">
    <property type="component" value="Unassembled WGS sequence"/>
</dbReference>
<dbReference type="SUPFAM" id="SSF75304">
    <property type="entry name" value="Amidase signature (AS) enzymes"/>
    <property type="match status" value="1"/>
</dbReference>
<name>A0ABV6E576_9ACTN</name>
<dbReference type="InterPro" id="IPR036928">
    <property type="entry name" value="AS_sf"/>
</dbReference>
<dbReference type="PANTHER" id="PTHR42678">
    <property type="entry name" value="AMIDASE"/>
    <property type="match status" value="1"/>
</dbReference>
<dbReference type="RefSeq" id="WP_378519918.1">
    <property type="nucleotide sequence ID" value="NZ_CBCSDI010000059.1"/>
</dbReference>
<dbReference type="EMBL" id="JBHLXH010000002">
    <property type="protein sequence ID" value="MFC0224133.1"/>
    <property type="molecule type" value="Genomic_DNA"/>
</dbReference>
<gene>
    <name evidence="2" type="ORF">ACFFJG_16730</name>
</gene>
<accession>A0ABV6E576</accession>
<sequence>MVSSPAPAPGSSRAAVEQLLARIESVDPLVNAVCTLHPGALAQADALDREAAAGRVRGPLHGRAVLVKDNIDTHDLPTTAGSLALAAAPPPGRDATLVQRLRDAGVVVLGKTNLSEWANIRDEASTSGWSAYGGLTRNPYALNRSAGGSSSGSGAAVAAGLAPLAVGTETDGSITCPAAFNGCVGIKPTVGTVPTDGVVPISRSQDSPGPMATTVRDAASLLTVLAADGTDYAAHAVPGRLTGKRIGVPRATYWGYSPHADAAAERALALLAAEGATIVDGTDLPAFGDELGEDELLVLLAELRSGVEDYLSSRSGDVPRTLEDVVAFNRAHSATELAHFGQSLFERALAGPREGSREHLAARSRGLAATRDGGIDQVLREHDLDALVTPSYPPASPIDLVNPDWFAGGCTAPSAIAGYPLVTVPTEIAAGLPVAVSFWGTGASEATLIEIAHGYEQARDRSTGPLAAPTFATFV</sequence>
<evidence type="ECO:0000313" key="3">
    <source>
        <dbReference type="Proteomes" id="UP001589698"/>
    </source>
</evidence>
<dbReference type="InterPro" id="IPR023631">
    <property type="entry name" value="Amidase_dom"/>
</dbReference>
<dbReference type="PANTHER" id="PTHR42678:SF34">
    <property type="entry name" value="OS04G0183300 PROTEIN"/>
    <property type="match status" value="1"/>
</dbReference>
<comment type="caution">
    <text evidence="2">The sequence shown here is derived from an EMBL/GenBank/DDBJ whole genome shotgun (WGS) entry which is preliminary data.</text>
</comment>
<organism evidence="2 3">
    <name type="scientific">Nocardioides zeicaulis</name>
    <dbReference type="NCBI Taxonomy" id="1776857"/>
    <lineage>
        <taxon>Bacteria</taxon>
        <taxon>Bacillati</taxon>
        <taxon>Actinomycetota</taxon>
        <taxon>Actinomycetes</taxon>
        <taxon>Propionibacteriales</taxon>
        <taxon>Nocardioidaceae</taxon>
        <taxon>Nocardioides</taxon>
    </lineage>
</organism>
<dbReference type="Gene3D" id="3.90.1300.10">
    <property type="entry name" value="Amidase signature (AS) domain"/>
    <property type="match status" value="1"/>
</dbReference>
<proteinExistence type="predicted"/>
<protein>
    <submittedName>
        <fullName evidence="2">Amidase family protein</fullName>
    </submittedName>
</protein>
<reference evidence="2 3" key="1">
    <citation type="submission" date="2024-09" db="EMBL/GenBank/DDBJ databases">
        <authorList>
            <person name="Sun Q."/>
            <person name="Mori K."/>
        </authorList>
    </citation>
    <scope>NUCLEOTIDE SEQUENCE [LARGE SCALE GENOMIC DNA]</scope>
    <source>
        <strain evidence="2 3">CCM 8654</strain>
    </source>
</reference>
<evidence type="ECO:0000259" key="1">
    <source>
        <dbReference type="Pfam" id="PF01425"/>
    </source>
</evidence>
<evidence type="ECO:0000313" key="2">
    <source>
        <dbReference type="EMBL" id="MFC0224133.1"/>
    </source>
</evidence>
<dbReference type="Pfam" id="PF01425">
    <property type="entry name" value="Amidase"/>
    <property type="match status" value="1"/>
</dbReference>